<comment type="caution">
    <text evidence="3">The sequence shown here is derived from an EMBL/GenBank/DDBJ whole genome shotgun (WGS) entry which is preliminary data.</text>
</comment>
<evidence type="ECO:0000313" key="4">
    <source>
        <dbReference type="Proteomes" id="UP001152607"/>
    </source>
</evidence>
<dbReference type="OrthoDB" id="674604at2759"/>
<proteinExistence type="predicted"/>
<evidence type="ECO:0008006" key="5">
    <source>
        <dbReference type="Google" id="ProtNLM"/>
    </source>
</evidence>
<name>A0A9W4XHN5_9PLEO</name>
<organism evidence="3 4">
    <name type="scientific">Periconia digitata</name>
    <dbReference type="NCBI Taxonomy" id="1303443"/>
    <lineage>
        <taxon>Eukaryota</taxon>
        <taxon>Fungi</taxon>
        <taxon>Dikarya</taxon>
        <taxon>Ascomycota</taxon>
        <taxon>Pezizomycotina</taxon>
        <taxon>Dothideomycetes</taxon>
        <taxon>Pleosporomycetidae</taxon>
        <taxon>Pleosporales</taxon>
        <taxon>Massarineae</taxon>
        <taxon>Periconiaceae</taxon>
        <taxon>Periconia</taxon>
    </lineage>
</organism>
<dbReference type="EMBL" id="CAOQHR010000003">
    <property type="protein sequence ID" value="CAI6332303.1"/>
    <property type="molecule type" value="Genomic_DNA"/>
</dbReference>
<dbReference type="InterPro" id="IPR058525">
    <property type="entry name" value="DUF8212"/>
</dbReference>
<evidence type="ECO:0000313" key="3">
    <source>
        <dbReference type="EMBL" id="CAI6332303.1"/>
    </source>
</evidence>
<dbReference type="Pfam" id="PF06985">
    <property type="entry name" value="HET"/>
    <property type="match status" value="1"/>
</dbReference>
<evidence type="ECO:0000259" key="1">
    <source>
        <dbReference type="Pfam" id="PF06985"/>
    </source>
</evidence>
<gene>
    <name evidence="3" type="ORF">PDIGIT_LOCUS5336</name>
</gene>
<sequence>MRLIDVDTIELKSFSEQTVPRYAILSHTWGPDEVSYQELSLITRMRSLLDTYSNQRASRSQQAVASGNTALMLAAMEMLLHGDRDIGTLMTDLSEGGLMKREGYSKIVKSAAEAKRLGYQYIWCDTCCIDKTSSTELQEAINSMYHWYKKSDVCLVYLNDVEPVGFAAPSSAKDVFHDCRWRGWTLQELIAPRHVRFYFQDWSLMGDKNQFAEALCEVTGIPTFILENGDLSEVSIANRMSWCATRETTRIEDIAYCLLGIFDIQMPLLYGEGDKAFLRLQEEILKTMDDYSIFAWLGCSQEIPSGRACLRGLLARSPKEFFLYSEKTVEPEDDASAFPIIATPIGIRLQLELELAPVSRHDTSHFTAFIRCTDNENSRLAITLRRLDDGNQYARVHSSGISHRDDWPTGKLTTIYVRQKVSIPYNFYTPDFPAFCIQRQRTVAAAPIVCISKVYPPEHWNADNKQLVIPRHFNKNIGFLGVLFLQGQISEKEPPIDFQVVLGFDTKAETYWCKSVVHPWPKFANISPERFRAVIKRVLPQDFPSPLLTQDDTRHDIFIGGDNDDMCVNINLRAGMHGDSAVLKVLIDGLVNGR</sequence>
<dbReference type="PANTHER" id="PTHR10622:SF12">
    <property type="entry name" value="HET DOMAIN-CONTAINING PROTEIN"/>
    <property type="match status" value="1"/>
</dbReference>
<keyword evidence="4" id="KW-1185">Reference proteome</keyword>
<feature type="domain" description="DUF8212" evidence="2">
    <location>
        <begin position="275"/>
        <end position="306"/>
    </location>
</feature>
<evidence type="ECO:0000259" key="2">
    <source>
        <dbReference type="Pfam" id="PF26640"/>
    </source>
</evidence>
<protein>
    <recommendedName>
        <fullName evidence="5">Heterokaryon incompatibility domain-containing protein</fullName>
    </recommendedName>
</protein>
<dbReference type="InterPro" id="IPR010730">
    <property type="entry name" value="HET"/>
</dbReference>
<reference evidence="3" key="1">
    <citation type="submission" date="2023-01" db="EMBL/GenBank/DDBJ databases">
        <authorList>
            <person name="Van Ghelder C."/>
            <person name="Rancurel C."/>
        </authorList>
    </citation>
    <scope>NUCLEOTIDE SEQUENCE</scope>
    <source>
        <strain evidence="3">CNCM I-4278</strain>
    </source>
</reference>
<dbReference type="AlphaFoldDB" id="A0A9W4XHN5"/>
<dbReference type="PANTHER" id="PTHR10622">
    <property type="entry name" value="HET DOMAIN-CONTAINING PROTEIN"/>
    <property type="match status" value="1"/>
</dbReference>
<dbReference type="Pfam" id="PF26640">
    <property type="entry name" value="DUF8212"/>
    <property type="match status" value="1"/>
</dbReference>
<accession>A0A9W4XHN5</accession>
<dbReference type="Proteomes" id="UP001152607">
    <property type="component" value="Unassembled WGS sequence"/>
</dbReference>
<feature type="domain" description="Heterokaryon incompatibility" evidence="1">
    <location>
        <begin position="113"/>
        <end position="161"/>
    </location>
</feature>